<dbReference type="Proteomes" id="UP001430356">
    <property type="component" value="Unassembled WGS sequence"/>
</dbReference>
<feature type="compositionally biased region" description="Basic residues" evidence="1">
    <location>
        <begin position="130"/>
        <end position="141"/>
    </location>
</feature>
<protein>
    <submittedName>
        <fullName evidence="2">Uncharacterized protein</fullName>
    </submittedName>
</protein>
<dbReference type="EMBL" id="JAECZO010000141">
    <property type="protein sequence ID" value="KAK7198276.1"/>
    <property type="molecule type" value="Genomic_DNA"/>
</dbReference>
<dbReference type="AlphaFoldDB" id="A0AAW0EXP3"/>
<gene>
    <name evidence="2" type="ORF">NESM_000785100</name>
</gene>
<proteinExistence type="predicted"/>
<name>A0AAW0EXP3_9TRYP</name>
<sequence>MESALLQVAHLRPRRNLLLYDAAAHAQKLSRQPHLYAVTSAEDCETVSEDVRVAAYTDLLDFIAGAQQECYALFGDDGARWGVDEDGAAAEAPSSHTRASSSVPANSTEWSDEDGADERGSGGGGDGGAHRKRRRSGRREV</sequence>
<evidence type="ECO:0000313" key="3">
    <source>
        <dbReference type="Proteomes" id="UP001430356"/>
    </source>
</evidence>
<comment type="caution">
    <text evidence="2">The sequence shown here is derived from an EMBL/GenBank/DDBJ whole genome shotgun (WGS) entry which is preliminary data.</text>
</comment>
<organism evidence="2 3">
    <name type="scientific">Novymonas esmeraldas</name>
    <dbReference type="NCBI Taxonomy" id="1808958"/>
    <lineage>
        <taxon>Eukaryota</taxon>
        <taxon>Discoba</taxon>
        <taxon>Euglenozoa</taxon>
        <taxon>Kinetoplastea</taxon>
        <taxon>Metakinetoplastina</taxon>
        <taxon>Trypanosomatida</taxon>
        <taxon>Trypanosomatidae</taxon>
        <taxon>Novymonas</taxon>
    </lineage>
</organism>
<feature type="region of interest" description="Disordered" evidence="1">
    <location>
        <begin position="82"/>
        <end position="141"/>
    </location>
</feature>
<keyword evidence="3" id="KW-1185">Reference proteome</keyword>
<evidence type="ECO:0000313" key="2">
    <source>
        <dbReference type="EMBL" id="KAK7198276.1"/>
    </source>
</evidence>
<feature type="compositionally biased region" description="Polar residues" evidence="1">
    <location>
        <begin position="94"/>
        <end position="109"/>
    </location>
</feature>
<reference evidence="2 3" key="1">
    <citation type="journal article" date="2021" name="MBio">
        <title>A New Model Trypanosomatid, Novymonas esmeraldas: Genomic Perception of Its 'Candidatus Pandoraea novymonadis' Endosymbiont.</title>
        <authorList>
            <person name="Zakharova A."/>
            <person name="Saura A."/>
            <person name="Butenko A."/>
            <person name="Podesvova L."/>
            <person name="Warmusova S."/>
            <person name="Kostygov A.Y."/>
            <person name="Nenarokova A."/>
            <person name="Lukes J."/>
            <person name="Opperdoes F.R."/>
            <person name="Yurchenko V."/>
        </authorList>
    </citation>
    <scope>NUCLEOTIDE SEQUENCE [LARGE SCALE GENOMIC DNA]</scope>
    <source>
        <strain evidence="2 3">E262AT.01</strain>
    </source>
</reference>
<accession>A0AAW0EXP3</accession>
<evidence type="ECO:0000256" key="1">
    <source>
        <dbReference type="SAM" id="MobiDB-lite"/>
    </source>
</evidence>